<reference evidence="1 2" key="1">
    <citation type="submission" date="2016-02" db="EMBL/GenBank/DDBJ databases">
        <title>Ulvibacter sp. LPB0005, isolated from Thais luteostoma.</title>
        <authorList>
            <person name="Shin S.-K."/>
            <person name="Yi H."/>
        </authorList>
    </citation>
    <scope>NUCLEOTIDE SEQUENCE [LARGE SCALE GENOMIC DNA]</scope>
    <source>
        <strain evidence="1 2">LPB0005</strain>
    </source>
</reference>
<evidence type="ECO:0000313" key="1">
    <source>
        <dbReference type="EMBL" id="OAB78036.1"/>
    </source>
</evidence>
<organism evidence="1 2">
    <name type="scientific">Cochleicola gelatinilyticus</name>
    <dbReference type="NCBI Taxonomy" id="1763537"/>
    <lineage>
        <taxon>Bacteria</taxon>
        <taxon>Pseudomonadati</taxon>
        <taxon>Bacteroidota</taxon>
        <taxon>Flavobacteriia</taxon>
        <taxon>Flavobacteriales</taxon>
        <taxon>Flavobacteriaceae</taxon>
        <taxon>Cochleicola</taxon>
    </lineage>
</organism>
<accession>A0A167GYG9</accession>
<name>A0A167GYG9_9FLAO</name>
<dbReference type="RefSeq" id="WP_068592830.1">
    <property type="nucleotide sequence ID" value="NZ_LRXL01000045.1"/>
</dbReference>
<protein>
    <submittedName>
        <fullName evidence="1">Uncharacterized protein</fullName>
    </submittedName>
</protein>
<dbReference type="AlphaFoldDB" id="A0A167GYG9"/>
<dbReference type="EMBL" id="LRXL01000045">
    <property type="protein sequence ID" value="OAB78036.1"/>
    <property type="molecule type" value="Genomic_DNA"/>
</dbReference>
<comment type="caution">
    <text evidence="1">The sequence shown here is derived from an EMBL/GenBank/DDBJ whole genome shotgun (WGS) entry which is preliminary data.</text>
</comment>
<dbReference type="Proteomes" id="UP000077013">
    <property type="component" value="Unassembled WGS sequence"/>
</dbReference>
<sequence length="63" mass="7197">MKTPNNKLENATDFFKNDCDAHLEASIYSEISSEDFTNEAAFILEDAASLPMDIAFYWEENDI</sequence>
<proteinExistence type="predicted"/>
<evidence type="ECO:0000313" key="2">
    <source>
        <dbReference type="Proteomes" id="UP000077013"/>
    </source>
</evidence>
<keyword evidence="2" id="KW-1185">Reference proteome</keyword>
<gene>
    <name evidence="1" type="ORF">ULVI_11160</name>
</gene>